<evidence type="ECO:0000313" key="3">
    <source>
        <dbReference type="Proteomes" id="UP000270296"/>
    </source>
</evidence>
<name>A0A183IJI9_9BILA</name>
<keyword evidence="3" id="KW-1185">Reference proteome</keyword>
<dbReference type="Proteomes" id="UP000270296">
    <property type="component" value="Unassembled WGS sequence"/>
</dbReference>
<dbReference type="WBParaSite" id="SBAD_0000395501-mRNA-1">
    <property type="protein sequence ID" value="SBAD_0000395501-mRNA-1"/>
    <property type="gene ID" value="SBAD_0000395501"/>
</dbReference>
<dbReference type="AlphaFoldDB" id="A0A183IJI9"/>
<gene>
    <name evidence="2" type="ORF">SBAD_LOCUS3785</name>
</gene>
<feature type="region of interest" description="Disordered" evidence="1">
    <location>
        <begin position="1"/>
        <end position="20"/>
    </location>
</feature>
<accession>A0A183IJI9</accession>
<dbReference type="EMBL" id="UZAM01007946">
    <property type="protein sequence ID" value="VDP02350.1"/>
    <property type="molecule type" value="Genomic_DNA"/>
</dbReference>
<evidence type="ECO:0000313" key="2">
    <source>
        <dbReference type="EMBL" id="VDP02350.1"/>
    </source>
</evidence>
<reference evidence="4" key="1">
    <citation type="submission" date="2016-06" db="UniProtKB">
        <authorList>
            <consortium name="WormBaseParasite"/>
        </authorList>
    </citation>
    <scope>IDENTIFICATION</scope>
</reference>
<reference evidence="2 3" key="2">
    <citation type="submission" date="2018-11" db="EMBL/GenBank/DDBJ databases">
        <authorList>
            <consortium name="Pathogen Informatics"/>
        </authorList>
    </citation>
    <scope>NUCLEOTIDE SEQUENCE [LARGE SCALE GENOMIC DNA]</scope>
</reference>
<sequence length="271" mass="28948">MLCNVSSKRLEDRISQATPTQSERLSVQAFPWSSSGPIADLSGKWSPLSGSSFRPLRPTAPGYSLPSYTLTTGGQRICGSSPGVQYIDGLHLGSPLLLPVCLVDSLSPVPRFAQLPVWLPVLEELVHRATEEPSTAACLPLGCAAASASERQPNTKGELRSKATCQTTPSGVAVCPRRADSRIRNHSCLQRSGCSSASSFSSSDTLSGHESDMASEFFVPHPVDDYLKTVSADEPLAKQARYSVDVGHGKFRSLLPSVFSVRVVVMITTNS</sequence>
<organism evidence="4">
    <name type="scientific">Soboliphyme baturini</name>
    <dbReference type="NCBI Taxonomy" id="241478"/>
    <lineage>
        <taxon>Eukaryota</taxon>
        <taxon>Metazoa</taxon>
        <taxon>Ecdysozoa</taxon>
        <taxon>Nematoda</taxon>
        <taxon>Enoplea</taxon>
        <taxon>Dorylaimia</taxon>
        <taxon>Dioctophymatida</taxon>
        <taxon>Dioctophymatoidea</taxon>
        <taxon>Soboliphymatidae</taxon>
        <taxon>Soboliphyme</taxon>
    </lineage>
</organism>
<proteinExistence type="predicted"/>
<protein>
    <submittedName>
        <fullName evidence="4">Protein Shroom1</fullName>
    </submittedName>
</protein>
<evidence type="ECO:0000256" key="1">
    <source>
        <dbReference type="SAM" id="MobiDB-lite"/>
    </source>
</evidence>
<evidence type="ECO:0000313" key="4">
    <source>
        <dbReference type="WBParaSite" id="SBAD_0000395501-mRNA-1"/>
    </source>
</evidence>